<dbReference type="SMART" id="SM00342">
    <property type="entry name" value="HTH_ARAC"/>
    <property type="match status" value="1"/>
</dbReference>
<evidence type="ECO:0000256" key="4">
    <source>
        <dbReference type="PROSITE-ProRule" id="PRU00169"/>
    </source>
</evidence>
<dbReference type="Proteomes" id="UP000460318">
    <property type="component" value="Unassembled WGS sequence"/>
</dbReference>
<evidence type="ECO:0000256" key="1">
    <source>
        <dbReference type="ARBA" id="ARBA00023015"/>
    </source>
</evidence>
<dbReference type="CDD" id="cd17536">
    <property type="entry name" value="REC_YesN-like"/>
    <property type="match status" value="1"/>
</dbReference>
<feature type="modified residue" description="4-aspartylphosphate" evidence="4">
    <location>
        <position position="55"/>
    </location>
</feature>
<keyword evidence="8" id="KW-1185">Reference proteome</keyword>
<dbReference type="PROSITE" id="PS01124">
    <property type="entry name" value="HTH_ARAC_FAMILY_2"/>
    <property type="match status" value="1"/>
</dbReference>
<sequence>MYRLLIVDDEPVIVNGLVQLFQENTQFELDVCKAYSAREALEIAKKMKLDILVSDIRMPYKSGLELVDEITYYWPLCRVIFLTGYSEFEYVHEALRKNVDNYILKTEGIDPIFQAVQEASHKLDEENGRRLKEERAKMHFQIAESVLRNELVERLMGGESVSGLLAEPRYEELSLHIEPKQPAFFLIGRVDRLEEATSRGIQESIRRSFSNFLPPAFASEHAVIEGGIHVWLLQPGEELLGRFMGTEPEPQLHWNGISVYMKGILELVQNECENLLGTSVSFGISGNLAGRWDNIRHQYETLRGMLQSRAAMGQSMVIVDIEKANLHEEALYEHGRMKQEDVKWLVIDQIHRYIDEHLSGDVSLTAIAEEVHFNPSYLSRYYKQVTGQNLLDYIQSKKLEGALHLMQQTNLKLNEIAMRVGFDSHSYFTTFFKKKMGMSPQDYRNSNCVN</sequence>
<dbReference type="EMBL" id="WUBI01000001">
    <property type="protein sequence ID" value="MWV42917.1"/>
    <property type="molecule type" value="Genomic_DNA"/>
</dbReference>
<dbReference type="InterPro" id="IPR009057">
    <property type="entry name" value="Homeodomain-like_sf"/>
</dbReference>
<dbReference type="GO" id="GO:0000160">
    <property type="term" value="P:phosphorelay signal transduction system"/>
    <property type="evidence" value="ECO:0007669"/>
    <property type="project" value="InterPro"/>
</dbReference>
<dbReference type="RefSeq" id="WP_160496477.1">
    <property type="nucleotide sequence ID" value="NZ_WUBI01000001.1"/>
</dbReference>
<evidence type="ECO:0000256" key="2">
    <source>
        <dbReference type="ARBA" id="ARBA00023125"/>
    </source>
</evidence>
<dbReference type="SUPFAM" id="SSF46689">
    <property type="entry name" value="Homeodomain-like"/>
    <property type="match status" value="2"/>
</dbReference>
<comment type="caution">
    <text evidence="7">The sequence shown here is derived from an EMBL/GenBank/DDBJ whole genome shotgun (WGS) entry which is preliminary data.</text>
</comment>
<proteinExistence type="predicted"/>
<evidence type="ECO:0000259" key="5">
    <source>
        <dbReference type="PROSITE" id="PS01124"/>
    </source>
</evidence>
<dbReference type="Gene3D" id="3.40.50.2300">
    <property type="match status" value="1"/>
</dbReference>
<protein>
    <submittedName>
        <fullName evidence="7">Response regulator</fullName>
    </submittedName>
</protein>
<feature type="domain" description="HTH araC/xylS-type" evidence="5">
    <location>
        <begin position="348"/>
        <end position="446"/>
    </location>
</feature>
<dbReference type="AlphaFoldDB" id="A0A7X3IJ04"/>
<name>A0A7X3IJ04_9BACL</name>
<organism evidence="7 8">
    <name type="scientific">Paenibacillus dendrobii</name>
    <dbReference type="NCBI Taxonomy" id="2691084"/>
    <lineage>
        <taxon>Bacteria</taxon>
        <taxon>Bacillati</taxon>
        <taxon>Bacillota</taxon>
        <taxon>Bacilli</taxon>
        <taxon>Bacillales</taxon>
        <taxon>Paenibacillaceae</taxon>
        <taxon>Paenibacillus</taxon>
    </lineage>
</organism>
<dbReference type="InterPro" id="IPR018062">
    <property type="entry name" value="HTH_AraC-typ_CS"/>
</dbReference>
<dbReference type="Pfam" id="PF12833">
    <property type="entry name" value="HTH_18"/>
    <property type="match status" value="1"/>
</dbReference>
<dbReference type="PANTHER" id="PTHR43280:SF2">
    <property type="entry name" value="HTH-TYPE TRANSCRIPTIONAL REGULATOR EXSA"/>
    <property type="match status" value="1"/>
</dbReference>
<keyword evidence="4" id="KW-0597">Phosphoprotein</keyword>
<evidence type="ECO:0000313" key="7">
    <source>
        <dbReference type="EMBL" id="MWV42917.1"/>
    </source>
</evidence>
<feature type="domain" description="Response regulatory" evidence="6">
    <location>
        <begin position="3"/>
        <end position="120"/>
    </location>
</feature>
<evidence type="ECO:0000259" key="6">
    <source>
        <dbReference type="PROSITE" id="PS50110"/>
    </source>
</evidence>
<dbReference type="SUPFAM" id="SSF52172">
    <property type="entry name" value="CheY-like"/>
    <property type="match status" value="1"/>
</dbReference>
<gene>
    <name evidence="7" type="ORF">GRF59_04685</name>
</gene>
<dbReference type="InterPro" id="IPR020449">
    <property type="entry name" value="Tscrpt_reg_AraC-type_HTH"/>
</dbReference>
<keyword evidence="1" id="KW-0805">Transcription regulation</keyword>
<dbReference type="PRINTS" id="PR00032">
    <property type="entry name" value="HTHARAC"/>
</dbReference>
<accession>A0A7X3IJ04</accession>
<dbReference type="GO" id="GO:0043565">
    <property type="term" value="F:sequence-specific DNA binding"/>
    <property type="evidence" value="ECO:0007669"/>
    <property type="project" value="InterPro"/>
</dbReference>
<dbReference type="PROSITE" id="PS00041">
    <property type="entry name" value="HTH_ARAC_FAMILY_1"/>
    <property type="match status" value="1"/>
</dbReference>
<dbReference type="InterPro" id="IPR001789">
    <property type="entry name" value="Sig_transdc_resp-reg_receiver"/>
</dbReference>
<dbReference type="InterPro" id="IPR018060">
    <property type="entry name" value="HTH_AraC"/>
</dbReference>
<dbReference type="PROSITE" id="PS50110">
    <property type="entry name" value="RESPONSE_REGULATORY"/>
    <property type="match status" value="1"/>
</dbReference>
<dbReference type="Pfam" id="PF00072">
    <property type="entry name" value="Response_reg"/>
    <property type="match status" value="1"/>
</dbReference>
<keyword evidence="2" id="KW-0238">DNA-binding</keyword>
<keyword evidence="3" id="KW-0804">Transcription</keyword>
<dbReference type="SMART" id="SM00448">
    <property type="entry name" value="REC"/>
    <property type="match status" value="1"/>
</dbReference>
<dbReference type="GO" id="GO:0003700">
    <property type="term" value="F:DNA-binding transcription factor activity"/>
    <property type="evidence" value="ECO:0007669"/>
    <property type="project" value="InterPro"/>
</dbReference>
<dbReference type="PANTHER" id="PTHR43280">
    <property type="entry name" value="ARAC-FAMILY TRANSCRIPTIONAL REGULATOR"/>
    <property type="match status" value="1"/>
</dbReference>
<evidence type="ECO:0000256" key="3">
    <source>
        <dbReference type="ARBA" id="ARBA00023163"/>
    </source>
</evidence>
<dbReference type="InterPro" id="IPR011006">
    <property type="entry name" value="CheY-like_superfamily"/>
</dbReference>
<dbReference type="Gene3D" id="1.10.10.60">
    <property type="entry name" value="Homeodomain-like"/>
    <property type="match status" value="2"/>
</dbReference>
<reference evidence="7 8" key="1">
    <citation type="submission" date="2019-12" db="EMBL/GenBank/DDBJ databases">
        <title>Paenibacillus sp. nov., an endophytic bacterium isolated from the stem of Dendrobium.</title>
        <authorList>
            <person name="Zhao R."/>
        </authorList>
    </citation>
    <scope>NUCLEOTIDE SEQUENCE [LARGE SCALE GENOMIC DNA]</scope>
    <source>
        <strain evidence="7 8">HJL G12</strain>
    </source>
</reference>
<evidence type="ECO:0000313" key="8">
    <source>
        <dbReference type="Proteomes" id="UP000460318"/>
    </source>
</evidence>